<name>A0A7W7VCU7_9PSEU</name>
<dbReference type="PANTHER" id="PTHR30383">
    <property type="entry name" value="THIOESTERASE 1/PROTEASE 1/LYSOPHOSPHOLIPASE L1"/>
    <property type="match status" value="1"/>
</dbReference>
<comment type="caution">
    <text evidence="2">The sequence shown here is derived from an EMBL/GenBank/DDBJ whole genome shotgun (WGS) entry which is preliminary data.</text>
</comment>
<feature type="domain" description="SGNH hydrolase-type esterase" evidence="1">
    <location>
        <begin position="8"/>
        <end position="183"/>
    </location>
</feature>
<dbReference type="RefSeq" id="WP_225943809.1">
    <property type="nucleotide sequence ID" value="NZ_JACHJQ010000002.1"/>
</dbReference>
<dbReference type="InterPro" id="IPR036514">
    <property type="entry name" value="SGNH_hydro_sf"/>
</dbReference>
<dbReference type="GO" id="GO:0004622">
    <property type="term" value="F:phosphatidylcholine lysophospholipase activity"/>
    <property type="evidence" value="ECO:0007669"/>
    <property type="project" value="TreeGrafter"/>
</dbReference>
<dbReference type="AlphaFoldDB" id="A0A7W7VCU7"/>
<dbReference type="InterPro" id="IPR013830">
    <property type="entry name" value="SGNH_hydro"/>
</dbReference>
<proteinExistence type="predicted"/>
<dbReference type="Proteomes" id="UP000520767">
    <property type="component" value="Unassembled WGS sequence"/>
</dbReference>
<dbReference type="EMBL" id="JACHJQ010000002">
    <property type="protein sequence ID" value="MBB4905457.1"/>
    <property type="molecule type" value="Genomic_DNA"/>
</dbReference>
<evidence type="ECO:0000313" key="2">
    <source>
        <dbReference type="EMBL" id="MBB4905457.1"/>
    </source>
</evidence>
<sequence length="199" mass="20340">MTTLRFRVLGDSLAAGVGCTRVEQSIGHVLTGALRAAGHDIELSVHAVPGARSADLAPQVRAAVAAGTDLALLVIGANDLTRLTPPAVGARLLQDAVAGLVTAGARVIVVTAPDMGVLGHVPPAFRDMVSQASRLYATAQADAATTAGATVAHVGPEVFSRFAADDRMFSADRFHPSAEGYAVIARELTPYVLAAAQPV</sequence>
<reference evidence="2 3" key="1">
    <citation type="submission" date="2020-08" db="EMBL/GenBank/DDBJ databases">
        <title>Genomic Encyclopedia of Type Strains, Phase III (KMG-III): the genomes of soil and plant-associated and newly described type strains.</title>
        <authorList>
            <person name="Whitman W."/>
        </authorList>
    </citation>
    <scope>NUCLEOTIDE SEQUENCE [LARGE SCALE GENOMIC DNA]</scope>
    <source>
        <strain evidence="2 3">CECT 8960</strain>
    </source>
</reference>
<organism evidence="2 3">
    <name type="scientific">Actinophytocola algeriensis</name>
    <dbReference type="NCBI Taxonomy" id="1768010"/>
    <lineage>
        <taxon>Bacteria</taxon>
        <taxon>Bacillati</taxon>
        <taxon>Actinomycetota</taxon>
        <taxon>Actinomycetes</taxon>
        <taxon>Pseudonocardiales</taxon>
        <taxon>Pseudonocardiaceae</taxon>
    </lineage>
</organism>
<dbReference type="SUPFAM" id="SSF52266">
    <property type="entry name" value="SGNH hydrolase"/>
    <property type="match status" value="1"/>
</dbReference>
<keyword evidence="3" id="KW-1185">Reference proteome</keyword>
<dbReference type="InterPro" id="IPR051532">
    <property type="entry name" value="Ester_Hydrolysis_Enzymes"/>
</dbReference>
<dbReference type="PANTHER" id="PTHR30383:SF5">
    <property type="entry name" value="SGNH HYDROLASE-TYPE ESTERASE DOMAIN-CONTAINING PROTEIN"/>
    <property type="match status" value="1"/>
</dbReference>
<gene>
    <name evidence="2" type="ORF">FHR82_001674</name>
</gene>
<protein>
    <submittedName>
        <fullName evidence="2">Lysophospholipase L1-like esterase</fullName>
    </submittedName>
</protein>
<evidence type="ECO:0000259" key="1">
    <source>
        <dbReference type="Pfam" id="PF13472"/>
    </source>
</evidence>
<accession>A0A7W7VCU7</accession>
<dbReference type="Pfam" id="PF13472">
    <property type="entry name" value="Lipase_GDSL_2"/>
    <property type="match status" value="1"/>
</dbReference>
<dbReference type="Gene3D" id="3.40.50.1110">
    <property type="entry name" value="SGNH hydrolase"/>
    <property type="match status" value="1"/>
</dbReference>
<evidence type="ECO:0000313" key="3">
    <source>
        <dbReference type="Proteomes" id="UP000520767"/>
    </source>
</evidence>